<dbReference type="EMBL" id="CP136921">
    <property type="protein sequence ID" value="WOO30845.1"/>
    <property type="molecule type" value="Genomic_DNA"/>
</dbReference>
<proteinExistence type="predicted"/>
<protein>
    <submittedName>
        <fullName evidence="1">Uncharacterized protein</fullName>
    </submittedName>
</protein>
<dbReference type="RefSeq" id="WP_317700341.1">
    <property type="nucleotide sequence ID" value="NZ_CP136921.1"/>
</dbReference>
<reference evidence="1 2" key="1">
    <citation type="submission" date="2023-03" db="EMBL/GenBank/DDBJ databases">
        <title>Diaphorobacter basophil sp. nov., isolated from a sewage-treatment plant.</title>
        <authorList>
            <person name="Yang K."/>
        </authorList>
    </citation>
    <scope>NUCLEOTIDE SEQUENCE [LARGE SCALE GENOMIC DNA]</scope>
    <source>
        <strain evidence="1 2">Y-1</strain>
    </source>
</reference>
<accession>A0ABZ0IZW2</accession>
<name>A0ABZ0IZW2_9BURK</name>
<organism evidence="1 2">
    <name type="scientific">Diaphorobacter limosus</name>
    <dbReference type="NCBI Taxonomy" id="3036128"/>
    <lineage>
        <taxon>Bacteria</taxon>
        <taxon>Pseudomonadati</taxon>
        <taxon>Pseudomonadota</taxon>
        <taxon>Betaproteobacteria</taxon>
        <taxon>Burkholderiales</taxon>
        <taxon>Comamonadaceae</taxon>
        <taxon>Diaphorobacter</taxon>
    </lineage>
</organism>
<keyword evidence="2" id="KW-1185">Reference proteome</keyword>
<gene>
    <name evidence="1" type="ORF">P4826_10385</name>
</gene>
<dbReference type="Proteomes" id="UP001303211">
    <property type="component" value="Chromosome"/>
</dbReference>
<evidence type="ECO:0000313" key="1">
    <source>
        <dbReference type="EMBL" id="WOO30845.1"/>
    </source>
</evidence>
<evidence type="ECO:0000313" key="2">
    <source>
        <dbReference type="Proteomes" id="UP001303211"/>
    </source>
</evidence>
<sequence>MQGLAQYASNGSMGDNARAVSWFCSCIAGLSLLKALSRDVVVSEGIKPAFGVV</sequence>